<reference evidence="2" key="1">
    <citation type="submission" date="2020-03" db="EMBL/GenBank/DDBJ databases">
        <title>Transcriptomic Profiling of the Digestive Tract of the Rat Flea, Xenopsylla cheopis, Following Blood Feeding and Infection with Yersinia pestis.</title>
        <authorList>
            <person name="Bland D.M."/>
            <person name="Martens C.A."/>
            <person name="Virtaneva K."/>
            <person name="Kanakabandi K."/>
            <person name="Long D."/>
            <person name="Rosenke R."/>
            <person name="Saturday G.A."/>
            <person name="Hoyt F.H."/>
            <person name="Bruno D.P."/>
            <person name="Ribeiro J.M.C."/>
            <person name="Hinnebusch J."/>
        </authorList>
    </citation>
    <scope>NUCLEOTIDE SEQUENCE</scope>
</reference>
<accession>A0A6M2DYI0</accession>
<protein>
    <submittedName>
        <fullName evidence="2">Putative product</fullName>
    </submittedName>
</protein>
<feature type="transmembrane region" description="Helical" evidence="1">
    <location>
        <begin position="152"/>
        <end position="174"/>
    </location>
</feature>
<sequence>MQQIMLVQKKLRILVDFIRPFLPLLNSHMVNFLTENYWMLFVQSDIRTEIEKMGYTTFLNLFQNVYTSNNFPSTYEHTIHFLKNINSMRLLDKDICLTLHDFCVKLGMNEYYFPLEGLQKIMSEKKTHEVIIINSRIWSGCSFLFKIFMLKAILYLLPFLCCAIQKNSFIIYYFNSFCIQFVFTGQECLLTG</sequence>
<evidence type="ECO:0000256" key="1">
    <source>
        <dbReference type="SAM" id="Phobius"/>
    </source>
</evidence>
<keyword evidence="1" id="KW-0812">Transmembrane</keyword>
<organism evidence="2">
    <name type="scientific">Xenopsylla cheopis</name>
    <name type="common">Oriental rat flea</name>
    <name type="synonym">Pulex cheopis</name>
    <dbReference type="NCBI Taxonomy" id="163159"/>
    <lineage>
        <taxon>Eukaryota</taxon>
        <taxon>Metazoa</taxon>
        <taxon>Ecdysozoa</taxon>
        <taxon>Arthropoda</taxon>
        <taxon>Hexapoda</taxon>
        <taxon>Insecta</taxon>
        <taxon>Pterygota</taxon>
        <taxon>Neoptera</taxon>
        <taxon>Endopterygota</taxon>
        <taxon>Siphonaptera</taxon>
        <taxon>Pulicidae</taxon>
        <taxon>Xenopsyllinae</taxon>
        <taxon>Xenopsylla</taxon>
    </lineage>
</organism>
<dbReference type="EMBL" id="GIIL01007689">
    <property type="protein sequence ID" value="NOV51415.1"/>
    <property type="molecule type" value="Transcribed_RNA"/>
</dbReference>
<proteinExistence type="predicted"/>
<keyword evidence="1" id="KW-1133">Transmembrane helix</keyword>
<name>A0A6M2DYI0_XENCH</name>
<evidence type="ECO:0000313" key="2">
    <source>
        <dbReference type="EMBL" id="NOV51415.1"/>
    </source>
</evidence>
<dbReference type="AlphaFoldDB" id="A0A6M2DYI0"/>
<keyword evidence="1" id="KW-0472">Membrane</keyword>